<proteinExistence type="predicted"/>
<evidence type="ECO:0000313" key="2">
    <source>
        <dbReference type="Proteomes" id="UP000005238"/>
    </source>
</evidence>
<name>H3HE19_PHYRM</name>
<accession>H3HE19</accession>
<dbReference type="HOGENOM" id="CLU_1055458_0_0_1"/>
<dbReference type="EMBL" id="DS566094">
    <property type="status" value="NOT_ANNOTATED_CDS"/>
    <property type="molecule type" value="Genomic_DNA"/>
</dbReference>
<evidence type="ECO:0000313" key="1">
    <source>
        <dbReference type="EnsemblProtists" id="Phyra96684"/>
    </source>
</evidence>
<sequence>MPETRSSPVACLVVTTSGRILLLWDQDDTLPFRYPQLAMLLASLFHYAQAQSFGHLELQNGFTVLVSSHVEAQISVGVICATPPASGRNHGEFSAEVAPLQLGRFKSLLILQEFVRCYRGDIERALGGFQDDCEGTLDEFVAFQSDFVTPVMETTARGLLNSIMSWSHDSAVFLMQNSSAIRVARGFLMNAETGDVVFSTQPASDADFFGQDPLCACYL</sequence>
<dbReference type="Proteomes" id="UP000005238">
    <property type="component" value="Unassembled WGS sequence"/>
</dbReference>
<dbReference type="EnsemblProtists" id="Phyra96684">
    <property type="protein sequence ID" value="Phyra96684"/>
    <property type="gene ID" value="Phyra96684"/>
</dbReference>
<dbReference type="VEuPathDB" id="FungiDB:KRP22_4587"/>
<dbReference type="AlphaFoldDB" id="H3HE19"/>
<keyword evidence="2" id="KW-1185">Reference proteome</keyword>
<dbReference type="eggNOG" id="ENOG502SG8D">
    <property type="taxonomic scope" value="Eukaryota"/>
</dbReference>
<dbReference type="VEuPathDB" id="FungiDB:KRP23_13874"/>
<dbReference type="InParanoid" id="H3HE19"/>
<protein>
    <submittedName>
        <fullName evidence="1">Uncharacterized protein</fullName>
    </submittedName>
</protein>
<reference evidence="2" key="1">
    <citation type="journal article" date="2006" name="Science">
        <title>Phytophthora genome sequences uncover evolutionary origins and mechanisms of pathogenesis.</title>
        <authorList>
            <person name="Tyler B.M."/>
            <person name="Tripathy S."/>
            <person name="Zhang X."/>
            <person name="Dehal P."/>
            <person name="Jiang R.H."/>
            <person name="Aerts A."/>
            <person name="Arredondo F.D."/>
            <person name="Baxter L."/>
            <person name="Bensasson D."/>
            <person name="Beynon J.L."/>
            <person name="Chapman J."/>
            <person name="Damasceno C.M."/>
            <person name="Dorrance A.E."/>
            <person name="Dou D."/>
            <person name="Dickerman A.W."/>
            <person name="Dubchak I.L."/>
            <person name="Garbelotto M."/>
            <person name="Gijzen M."/>
            <person name="Gordon S.G."/>
            <person name="Govers F."/>
            <person name="Grunwald N.J."/>
            <person name="Huang W."/>
            <person name="Ivors K.L."/>
            <person name="Jones R.W."/>
            <person name="Kamoun S."/>
            <person name="Krampis K."/>
            <person name="Lamour K.H."/>
            <person name="Lee M.K."/>
            <person name="McDonald W.H."/>
            <person name="Medina M."/>
            <person name="Meijer H.J."/>
            <person name="Nordberg E.K."/>
            <person name="Maclean D.J."/>
            <person name="Ospina-Giraldo M.D."/>
            <person name="Morris P.F."/>
            <person name="Phuntumart V."/>
            <person name="Putnam N.H."/>
            <person name="Rash S."/>
            <person name="Rose J.K."/>
            <person name="Sakihama Y."/>
            <person name="Salamov A.A."/>
            <person name="Savidor A."/>
            <person name="Scheuring C.F."/>
            <person name="Smith B.M."/>
            <person name="Sobral B.W."/>
            <person name="Terry A."/>
            <person name="Torto-Alalibo T.A."/>
            <person name="Win J."/>
            <person name="Xu Z."/>
            <person name="Zhang H."/>
            <person name="Grigoriev I.V."/>
            <person name="Rokhsar D.S."/>
            <person name="Boore J.L."/>
        </authorList>
    </citation>
    <scope>NUCLEOTIDE SEQUENCE [LARGE SCALE GENOMIC DNA]</scope>
    <source>
        <strain evidence="2">Pr102</strain>
    </source>
</reference>
<organism evidence="1 2">
    <name type="scientific">Phytophthora ramorum</name>
    <name type="common">Sudden oak death agent</name>
    <dbReference type="NCBI Taxonomy" id="164328"/>
    <lineage>
        <taxon>Eukaryota</taxon>
        <taxon>Sar</taxon>
        <taxon>Stramenopiles</taxon>
        <taxon>Oomycota</taxon>
        <taxon>Peronosporomycetes</taxon>
        <taxon>Peronosporales</taxon>
        <taxon>Peronosporaceae</taxon>
        <taxon>Phytophthora</taxon>
    </lineage>
</organism>
<reference evidence="1" key="2">
    <citation type="submission" date="2015-06" db="UniProtKB">
        <authorList>
            <consortium name="EnsemblProtists"/>
        </authorList>
    </citation>
    <scope>IDENTIFICATION</scope>
    <source>
        <strain evidence="1">Pr102</strain>
    </source>
</reference>